<keyword evidence="3" id="KW-1185">Reference proteome</keyword>
<organism evidence="2 3">
    <name type="scientific">Oldenlandia corymbosa var. corymbosa</name>
    <dbReference type="NCBI Taxonomy" id="529605"/>
    <lineage>
        <taxon>Eukaryota</taxon>
        <taxon>Viridiplantae</taxon>
        <taxon>Streptophyta</taxon>
        <taxon>Embryophyta</taxon>
        <taxon>Tracheophyta</taxon>
        <taxon>Spermatophyta</taxon>
        <taxon>Magnoliopsida</taxon>
        <taxon>eudicotyledons</taxon>
        <taxon>Gunneridae</taxon>
        <taxon>Pentapetalae</taxon>
        <taxon>asterids</taxon>
        <taxon>lamiids</taxon>
        <taxon>Gentianales</taxon>
        <taxon>Rubiaceae</taxon>
        <taxon>Rubioideae</taxon>
        <taxon>Spermacoceae</taxon>
        <taxon>Hedyotis-Oldenlandia complex</taxon>
        <taxon>Oldenlandia</taxon>
    </lineage>
</organism>
<feature type="region of interest" description="Disordered" evidence="1">
    <location>
        <begin position="71"/>
        <end position="94"/>
    </location>
</feature>
<proteinExistence type="predicted"/>
<reference evidence="2" key="1">
    <citation type="submission" date="2023-03" db="EMBL/GenBank/DDBJ databases">
        <authorList>
            <person name="Julca I."/>
        </authorList>
    </citation>
    <scope>NUCLEOTIDE SEQUENCE</scope>
</reference>
<accession>A0AAV1CIT0</accession>
<dbReference type="Proteomes" id="UP001161247">
    <property type="component" value="Chromosome 2"/>
</dbReference>
<evidence type="ECO:0000313" key="2">
    <source>
        <dbReference type="EMBL" id="CAI9095296.1"/>
    </source>
</evidence>
<evidence type="ECO:0000256" key="1">
    <source>
        <dbReference type="SAM" id="MobiDB-lite"/>
    </source>
</evidence>
<feature type="compositionally biased region" description="Basic and acidic residues" evidence="1">
    <location>
        <begin position="71"/>
        <end position="90"/>
    </location>
</feature>
<dbReference type="AlphaFoldDB" id="A0AAV1CIT0"/>
<evidence type="ECO:0000313" key="3">
    <source>
        <dbReference type="Proteomes" id="UP001161247"/>
    </source>
</evidence>
<name>A0AAV1CIT0_OLDCO</name>
<dbReference type="EMBL" id="OX459119">
    <property type="protein sequence ID" value="CAI9095296.1"/>
    <property type="molecule type" value="Genomic_DNA"/>
</dbReference>
<sequence length="126" mass="14705">MARKAQQQRGRQMLLYQKELRINGTLATDQSLTVPNYQPHRTLERLKRWKRLMAMENMTVRSDLLVGNEAKETDTVTKRPREVTEEEHQKLGSKAQCLEGHKRSISTMTNLISFFDSELTMQEALK</sequence>
<protein>
    <submittedName>
        <fullName evidence="2">OLC1v1031214C1</fullName>
    </submittedName>
</protein>
<gene>
    <name evidence="2" type="ORF">OLC1_LOCUS6302</name>
</gene>